<sequence>MRKFKLPSKKEINFVFSSFSKKERALFIGFTVVLLLSTLLILESINKSFLVEVPMKGGSVDIGIVGVPRFINPVLASAEADLDLVSLIYSGLMRKNGNELIPDLASKYERSENGLIYTFTLKDNLYFQNGKPVTVDDVLFTINKVKDGVIESPRKVNWDGVSVEKIDERTVKFTLKQPYASFLENTTLGIMPSHLWDNAPLELNNANTKPVGSGPYMVSSIGKRSSGIIDYYELIPFKKFVLGAPYIKNITLHFYQNEEGLVKALVSKEVEEISSITPINAENLKEKNYRVESSVLPRIFGLFFNQNQNQLFIDKTIIRAIDQAIDKDRIVRDVLLGYGTVIDSPIPPNLTEYHTSKSGTSITRTEILQKVKDDLAKAGWKAGADGFLEKTTTEKKKKTTKKLEFSISTGNVPELAKTAELIKQDLAAVGIKVEIKTFETGNLNQNVIRPRKYDALLFGEIVNHESDLFAFWHSSQRNDPGFNIAMYTSAKVDKILEDASTTVDETSRIKKYVQFNEEIKKDMPAIFLYSPDFIYVVSKNRSGPSGSSGLRAENIITPSDLYLDIYLWYIETEEVWKIFAPTPK</sequence>
<dbReference type="GO" id="GO:0015833">
    <property type="term" value="P:peptide transport"/>
    <property type="evidence" value="ECO:0007669"/>
    <property type="project" value="TreeGrafter"/>
</dbReference>
<feature type="transmembrane region" description="Helical" evidence="4">
    <location>
        <begin position="25"/>
        <end position="42"/>
    </location>
</feature>
<evidence type="ECO:0000313" key="7">
    <source>
        <dbReference type="Proteomes" id="UP000178104"/>
    </source>
</evidence>
<evidence type="ECO:0000256" key="3">
    <source>
        <dbReference type="ARBA" id="ARBA00022729"/>
    </source>
</evidence>
<protein>
    <recommendedName>
        <fullName evidence="5">Solute-binding protein family 5 domain-containing protein</fullName>
    </recommendedName>
</protein>
<dbReference type="SUPFAM" id="SSF53850">
    <property type="entry name" value="Periplasmic binding protein-like II"/>
    <property type="match status" value="1"/>
</dbReference>
<feature type="domain" description="Solute-binding protein family 5" evidence="5">
    <location>
        <begin position="99"/>
        <end position="469"/>
    </location>
</feature>
<keyword evidence="4" id="KW-0812">Transmembrane</keyword>
<evidence type="ECO:0000256" key="2">
    <source>
        <dbReference type="ARBA" id="ARBA00022448"/>
    </source>
</evidence>
<dbReference type="Gene3D" id="3.90.76.10">
    <property type="entry name" value="Dipeptide-binding Protein, Domain 1"/>
    <property type="match status" value="1"/>
</dbReference>
<dbReference type="GO" id="GO:0043190">
    <property type="term" value="C:ATP-binding cassette (ABC) transporter complex"/>
    <property type="evidence" value="ECO:0007669"/>
    <property type="project" value="InterPro"/>
</dbReference>
<dbReference type="InterPro" id="IPR000914">
    <property type="entry name" value="SBP_5_dom"/>
</dbReference>
<dbReference type="Proteomes" id="UP000178104">
    <property type="component" value="Unassembled WGS sequence"/>
</dbReference>
<dbReference type="AlphaFoldDB" id="A0A1F6XNT0"/>
<gene>
    <name evidence="6" type="ORF">A2917_00335</name>
</gene>
<dbReference type="Pfam" id="PF00496">
    <property type="entry name" value="SBP_bac_5"/>
    <property type="match status" value="1"/>
</dbReference>
<dbReference type="CDD" id="cd00995">
    <property type="entry name" value="PBP2_NikA_DppA_OppA_like"/>
    <property type="match status" value="1"/>
</dbReference>
<keyword evidence="3" id="KW-0732">Signal</keyword>
<evidence type="ECO:0000256" key="4">
    <source>
        <dbReference type="SAM" id="Phobius"/>
    </source>
</evidence>
<dbReference type="EMBL" id="MFVE01000002">
    <property type="protein sequence ID" value="OGI95752.1"/>
    <property type="molecule type" value="Genomic_DNA"/>
</dbReference>
<dbReference type="Gene3D" id="3.10.105.10">
    <property type="entry name" value="Dipeptide-binding Protein, Domain 3"/>
    <property type="match status" value="1"/>
</dbReference>
<evidence type="ECO:0000256" key="1">
    <source>
        <dbReference type="ARBA" id="ARBA00005695"/>
    </source>
</evidence>
<name>A0A1F6XNT0_9BACT</name>
<comment type="similarity">
    <text evidence="1">Belongs to the bacterial solute-binding protein 5 family.</text>
</comment>
<comment type="caution">
    <text evidence="6">The sequence shown here is derived from an EMBL/GenBank/DDBJ whole genome shotgun (WGS) entry which is preliminary data.</text>
</comment>
<keyword evidence="4" id="KW-0472">Membrane</keyword>
<dbReference type="PANTHER" id="PTHR30290:SF9">
    <property type="entry name" value="OLIGOPEPTIDE-BINDING PROTEIN APPA"/>
    <property type="match status" value="1"/>
</dbReference>
<dbReference type="STRING" id="1801780.A2917_00335"/>
<dbReference type="PIRSF" id="PIRSF002741">
    <property type="entry name" value="MppA"/>
    <property type="match status" value="1"/>
</dbReference>
<keyword evidence="2" id="KW-0813">Transport</keyword>
<dbReference type="InterPro" id="IPR030678">
    <property type="entry name" value="Peptide/Ni-bd"/>
</dbReference>
<dbReference type="GO" id="GO:0042597">
    <property type="term" value="C:periplasmic space"/>
    <property type="evidence" value="ECO:0007669"/>
    <property type="project" value="UniProtKB-ARBA"/>
</dbReference>
<proteinExistence type="inferred from homology"/>
<dbReference type="Gene3D" id="3.40.190.10">
    <property type="entry name" value="Periplasmic binding protein-like II"/>
    <property type="match status" value="1"/>
</dbReference>
<dbReference type="GO" id="GO:1904680">
    <property type="term" value="F:peptide transmembrane transporter activity"/>
    <property type="evidence" value="ECO:0007669"/>
    <property type="project" value="TreeGrafter"/>
</dbReference>
<evidence type="ECO:0000313" key="6">
    <source>
        <dbReference type="EMBL" id="OGI95752.1"/>
    </source>
</evidence>
<evidence type="ECO:0000259" key="5">
    <source>
        <dbReference type="Pfam" id="PF00496"/>
    </source>
</evidence>
<reference evidence="6 7" key="1">
    <citation type="journal article" date="2016" name="Nat. Commun.">
        <title>Thousands of microbial genomes shed light on interconnected biogeochemical processes in an aquifer system.</title>
        <authorList>
            <person name="Anantharaman K."/>
            <person name="Brown C.T."/>
            <person name="Hug L.A."/>
            <person name="Sharon I."/>
            <person name="Castelle C.J."/>
            <person name="Probst A.J."/>
            <person name="Thomas B.C."/>
            <person name="Singh A."/>
            <person name="Wilkins M.J."/>
            <person name="Karaoz U."/>
            <person name="Brodie E.L."/>
            <person name="Williams K.H."/>
            <person name="Hubbard S.S."/>
            <person name="Banfield J.F."/>
        </authorList>
    </citation>
    <scope>NUCLEOTIDE SEQUENCE [LARGE SCALE GENOMIC DNA]</scope>
</reference>
<dbReference type="InterPro" id="IPR039424">
    <property type="entry name" value="SBP_5"/>
</dbReference>
<keyword evidence="4" id="KW-1133">Transmembrane helix</keyword>
<dbReference type="PANTHER" id="PTHR30290">
    <property type="entry name" value="PERIPLASMIC BINDING COMPONENT OF ABC TRANSPORTER"/>
    <property type="match status" value="1"/>
</dbReference>
<organism evidence="6 7">
    <name type="scientific">Candidatus Nomurabacteria bacterium RIFCSPLOWO2_01_FULL_42_17</name>
    <dbReference type="NCBI Taxonomy" id="1801780"/>
    <lineage>
        <taxon>Bacteria</taxon>
        <taxon>Candidatus Nomuraibacteriota</taxon>
    </lineage>
</organism>
<accession>A0A1F6XNT0</accession>